<dbReference type="PROSITE" id="PS00922">
    <property type="entry name" value="TRANSGLYCOSYLASE"/>
    <property type="match status" value="1"/>
</dbReference>
<dbReference type="InterPro" id="IPR008258">
    <property type="entry name" value="Transglycosylase_SLT_dom_1"/>
</dbReference>
<name>A0A9E5MLS5_9GAMM</name>
<dbReference type="Gene3D" id="1.10.530.10">
    <property type="match status" value="1"/>
</dbReference>
<dbReference type="GO" id="GO:0008932">
    <property type="term" value="F:lytic endotransglycosylase activity"/>
    <property type="evidence" value="ECO:0007669"/>
    <property type="project" value="TreeGrafter"/>
</dbReference>
<dbReference type="CDD" id="cd16894">
    <property type="entry name" value="MltD-like"/>
    <property type="match status" value="1"/>
</dbReference>
<protein>
    <submittedName>
        <fullName evidence="4">LysM peptidoglycan-binding domain-containing protein</fullName>
    </submittedName>
</protein>
<dbReference type="FunFam" id="1.10.530.10:FF:000004">
    <property type="entry name" value="Membrane-bound lytic murein transglycosylase D"/>
    <property type="match status" value="1"/>
</dbReference>
<gene>
    <name evidence="4" type="ORF">G8770_07390</name>
</gene>
<dbReference type="Gene3D" id="3.10.350.10">
    <property type="entry name" value="LysM domain"/>
    <property type="match status" value="3"/>
</dbReference>
<dbReference type="AlphaFoldDB" id="A0A9E5MLS5"/>
<dbReference type="GO" id="GO:0016020">
    <property type="term" value="C:membrane"/>
    <property type="evidence" value="ECO:0007669"/>
    <property type="project" value="InterPro"/>
</dbReference>
<dbReference type="SUPFAM" id="SSF54106">
    <property type="entry name" value="LysM domain"/>
    <property type="match status" value="3"/>
</dbReference>
<comment type="caution">
    <text evidence="4">The sequence shown here is derived from an EMBL/GenBank/DDBJ whole genome shotgun (WGS) entry which is preliminary data.</text>
</comment>
<feature type="region of interest" description="Disordered" evidence="2">
    <location>
        <begin position="398"/>
        <end position="419"/>
    </location>
</feature>
<dbReference type="Proteomes" id="UP000787472">
    <property type="component" value="Unassembled WGS sequence"/>
</dbReference>
<evidence type="ECO:0000256" key="2">
    <source>
        <dbReference type="SAM" id="MobiDB-lite"/>
    </source>
</evidence>
<organism evidence="4 5">
    <name type="scientific">Pseudomaricurvus hydrocarbonicus</name>
    <dbReference type="NCBI Taxonomy" id="1470433"/>
    <lineage>
        <taxon>Bacteria</taxon>
        <taxon>Pseudomonadati</taxon>
        <taxon>Pseudomonadota</taxon>
        <taxon>Gammaproteobacteria</taxon>
        <taxon>Cellvibrionales</taxon>
        <taxon>Cellvibrionaceae</taxon>
        <taxon>Pseudomaricurvus</taxon>
    </lineage>
</organism>
<feature type="domain" description="LysM" evidence="3">
    <location>
        <begin position="345"/>
        <end position="388"/>
    </location>
</feature>
<accession>A0A9E5MLS5</accession>
<dbReference type="PANTHER" id="PTHR33734">
    <property type="entry name" value="LYSM DOMAIN-CONTAINING GPI-ANCHORED PROTEIN 2"/>
    <property type="match status" value="1"/>
</dbReference>
<dbReference type="EMBL" id="JAAONZ010000004">
    <property type="protein sequence ID" value="NHO65363.1"/>
    <property type="molecule type" value="Genomic_DNA"/>
</dbReference>
<feature type="domain" description="LysM" evidence="3">
    <location>
        <begin position="490"/>
        <end position="534"/>
    </location>
</feature>
<reference evidence="4" key="1">
    <citation type="submission" date="2020-03" db="EMBL/GenBank/DDBJ databases">
        <authorList>
            <person name="Guo F."/>
        </authorList>
    </citation>
    <scope>NUCLEOTIDE SEQUENCE</scope>
    <source>
        <strain evidence="4">JCM 30134</strain>
    </source>
</reference>
<dbReference type="InterPro" id="IPR000189">
    <property type="entry name" value="Transglyc_AS"/>
</dbReference>
<dbReference type="CDD" id="cd00118">
    <property type="entry name" value="LysM"/>
    <property type="match status" value="3"/>
</dbReference>
<dbReference type="Pfam" id="PF01476">
    <property type="entry name" value="LysM"/>
    <property type="match status" value="3"/>
</dbReference>
<proteinExistence type="inferred from homology"/>
<evidence type="ECO:0000259" key="3">
    <source>
        <dbReference type="PROSITE" id="PS51782"/>
    </source>
</evidence>
<evidence type="ECO:0000313" key="4">
    <source>
        <dbReference type="EMBL" id="NHO65363.1"/>
    </source>
</evidence>
<dbReference type="InterPro" id="IPR036779">
    <property type="entry name" value="LysM_dom_sf"/>
</dbReference>
<dbReference type="PANTHER" id="PTHR33734:SF22">
    <property type="entry name" value="MEMBRANE-BOUND LYTIC MUREIN TRANSGLYCOSYLASE D"/>
    <property type="match status" value="1"/>
</dbReference>
<evidence type="ECO:0000313" key="5">
    <source>
        <dbReference type="Proteomes" id="UP000787472"/>
    </source>
</evidence>
<dbReference type="GO" id="GO:0000270">
    <property type="term" value="P:peptidoglycan metabolic process"/>
    <property type="evidence" value="ECO:0007669"/>
    <property type="project" value="InterPro"/>
</dbReference>
<dbReference type="RefSeq" id="WP_167184121.1">
    <property type="nucleotide sequence ID" value="NZ_JAAONZ010000004.1"/>
</dbReference>
<evidence type="ECO:0000256" key="1">
    <source>
        <dbReference type="ARBA" id="ARBA00007734"/>
    </source>
</evidence>
<dbReference type="InterPro" id="IPR023346">
    <property type="entry name" value="Lysozyme-like_dom_sf"/>
</dbReference>
<dbReference type="PROSITE" id="PS51782">
    <property type="entry name" value="LYSM"/>
    <property type="match status" value="3"/>
</dbReference>
<dbReference type="SUPFAM" id="SSF53955">
    <property type="entry name" value="Lysozyme-like"/>
    <property type="match status" value="1"/>
</dbReference>
<dbReference type="SMART" id="SM00257">
    <property type="entry name" value="LysM"/>
    <property type="match status" value="3"/>
</dbReference>
<feature type="domain" description="LysM" evidence="3">
    <location>
        <begin position="422"/>
        <end position="466"/>
    </location>
</feature>
<dbReference type="Pfam" id="PF01464">
    <property type="entry name" value="SLT"/>
    <property type="match status" value="1"/>
</dbReference>
<sequence length="542" mass="61083">MLNRSNLPLIACALLLAGCNQSTSVKNLDTDSNYTSDDRIDWVQADRVCQNDVDPSQSGLGHQDYTGPDYSNLWNRIRSGYQLSDYDNDRVNTHLRWYARHTDYIERVTQRGNIYLYHIVKELEARGMPMELALLPIVESAFDPFAYSHGRAAGMWQFIPGTGKAFGLKQNWWYDGRRDVIASTDAAINYLSSLSKRFDDDWLLAMAAYNSGGGNVNKAIRKNKKAGKPVDYWSLDLPRETQNYIPKLIALSKIIKDPEHYKVKLAPIPNQPFFESVDTGSQIDLAQAANLADMHLDDLYKLNPGFNRWATDPEGPHRLLVPVEKADSFRSQLAKLPANSRIAWERYKIQSGDSLLAIARRHHTTVDVLREHNNIRGNLIRKGQMLLIPKSSLSAQEYAQTQSQRLSRTQANSKGKSGTRKVNYVVKSGDSLWSIARRHKVQTGQLAKWNGMAPKDTLKVNQKLVIWTPGQQLAQAGSSSSRDNAVVRKVSYRVRAGDSLARIAGKFNLSVNDIVKWNPVKKSGYIHPGQSLTLFVDVTRTN</sequence>
<dbReference type="InterPro" id="IPR018392">
    <property type="entry name" value="LysM"/>
</dbReference>
<comment type="similarity">
    <text evidence="1">Belongs to the transglycosylase Slt family.</text>
</comment>
<feature type="compositionally biased region" description="Polar residues" evidence="2">
    <location>
        <begin position="398"/>
        <end position="416"/>
    </location>
</feature>
<dbReference type="PROSITE" id="PS51257">
    <property type="entry name" value="PROKAR_LIPOPROTEIN"/>
    <property type="match status" value="1"/>
</dbReference>
<keyword evidence="5" id="KW-1185">Reference proteome</keyword>